<feature type="binding site" evidence="15">
    <location>
        <position position="42"/>
    </location>
    <ligand>
        <name>S-adenosyl-L-methionine</name>
        <dbReference type="ChEBI" id="CHEBI:59789"/>
    </ligand>
</feature>
<feature type="binding site" evidence="15">
    <location>
        <position position="70"/>
    </location>
    <ligand>
        <name>S-adenosyl-L-methionine</name>
        <dbReference type="ChEBI" id="CHEBI:59789"/>
    </ligand>
</feature>
<evidence type="ECO:0000256" key="15">
    <source>
        <dbReference type="PROSITE-ProRule" id="PRU01026"/>
    </source>
</evidence>
<gene>
    <name evidence="18" type="ORF">A7U60_g4950</name>
</gene>
<dbReference type="InterPro" id="IPR011530">
    <property type="entry name" value="rRNA_adenine_dimethylase"/>
</dbReference>
<name>A0A9Q5N4G7_SANBA</name>
<evidence type="ECO:0000256" key="4">
    <source>
        <dbReference type="ARBA" id="ARBA00022552"/>
    </source>
</evidence>
<dbReference type="PANTHER" id="PTHR10067:SF17">
    <property type="entry name" value="PHOSPHATIDYLSERINE DECARBOXYLASE PROENZYME 2"/>
    <property type="match status" value="1"/>
</dbReference>
<evidence type="ECO:0000256" key="10">
    <source>
        <dbReference type="ARBA" id="ARBA00023239"/>
    </source>
</evidence>
<dbReference type="InterPro" id="IPR020596">
    <property type="entry name" value="rRNA_Ade_Mease_Trfase_CS"/>
</dbReference>
<dbReference type="SUPFAM" id="SSF53335">
    <property type="entry name" value="S-adenosyl-L-methionine-dependent methyltransferases"/>
    <property type="match status" value="1"/>
</dbReference>
<dbReference type="PROSITE" id="PS01131">
    <property type="entry name" value="RRNA_A_DIMETH"/>
    <property type="match status" value="1"/>
</dbReference>
<dbReference type="NCBIfam" id="TIGR00755">
    <property type="entry name" value="ksgA"/>
    <property type="match status" value="1"/>
</dbReference>
<evidence type="ECO:0000256" key="13">
    <source>
        <dbReference type="ARBA" id="ARBA00032805"/>
    </source>
</evidence>
<dbReference type="SMART" id="SM00650">
    <property type="entry name" value="rADc"/>
    <property type="match status" value="1"/>
</dbReference>
<dbReference type="GO" id="GO:0008654">
    <property type="term" value="P:phospholipid biosynthetic process"/>
    <property type="evidence" value="ECO:0007669"/>
    <property type="project" value="InterPro"/>
</dbReference>
<dbReference type="FunFam" id="3.40.50.150:FF:000081">
    <property type="entry name" value="rRNA adenine N(6)-methyltransferase"/>
    <property type="match status" value="1"/>
</dbReference>
<dbReference type="Gene3D" id="1.10.8.480">
    <property type="match status" value="1"/>
</dbReference>
<dbReference type="GO" id="GO:0004609">
    <property type="term" value="F:phosphatidylserine decarboxylase activity"/>
    <property type="evidence" value="ECO:0007669"/>
    <property type="project" value="InterPro"/>
</dbReference>
<feature type="binding site" evidence="15">
    <location>
        <position position="85"/>
    </location>
    <ligand>
        <name>S-adenosyl-L-methionine</name>
        <dbReference type="ChEBI" id="CHEBI:59789"/>
    </ligand>
</feature>
<comment type="function">
    <text evidence="1">Specifically dimethylates two adjacent adenosines in the loop of a conserved hairpin near the 3'-end of 18S rRNA in the 40S particle.</text>
</comment>
<evidence type="ECO:0000256" key="11">
    <source>
        <dbReference type="ARBA" id="ARBA00030500"/>
    </source>
</evidence>
<evidence type="ECO:0000256" key="16">
    <source>
        <dbReference type="SAM" id="MobiDB-lite"/>
    </source>
</evidence>
<dbReference type="EMBL" id="LNZH02000186">
    <property type="protein sequence ID" value="OCB87992.1"/>
    <property type="molecule type" value="Genomic_DNA"/>
</dbReference>
<evidence type="ECO:0000313" key="18">
    <source>
        <dbReference type="EMBL" id="OCB87992.1"/>
    </source>
</evidence>
<keyword evidence="8" id="KW-0210">Decarboxylase</keyword>
<dbReference type="CDD" id="cd02440">
    <property type="entry name" value="AdoMet_MTases"/>
    <property type="match status" value="1"/>
</dbReference>
<protein>
    <recommendedName>
        <fullName evidence="3">Dimethyladenosine transferase</fullName>
        <ecNumber evidence="2">2.1.1.183</ecNumber>
    </recommendedName>
    <alternativeName>
        <fullName evidence="12">18S rRNA (adenine(1779)-N(6)/adenine(1780)-N(6))-dimethyltransferase</fullName>
    </alternativeName>
    <alternativeName>
        <fullName evidence="11">18S rRNA dimethylase</fullName>
    </alternativeName>
    <alternativeName>
        <fullName evidence="13">S-adenosylmethionine-6-N', N'-adenosyl(rRNA) dimethyltransferase</fullName>
    </alternativeName>
</protein>
<feature type="binding site" evidence="15">
    <location>
        <position position="1"/>
    </location>
    <ligand>
        <name>S-adenosyl-L-methionine</name>
        <dbReference type="ChEBI" id="CHEBI:59789"/>
    </ligand>
</feature>
<dbReference type="OrthoDB" id="74991at2759"/>
<dbReference type="Proteomes" id="UP000757232">
    <property type="component" value="Unassembled WGS sequence"/>
</dbReference>
<dbReference type="InterPro" id="IPR029063">
    <property type="entry name" value="SAM-dependent_MTases_sf"/>
</dbReference>
<evidence type="ECO:0000256" key="8">
    <source>
        <dbReference type="ARBA" id="ARBA00022793"/>
    </source>
</evidence>
<comment type="catalytic activity">
    <reaction evidence="14">
        <text>adenosine(1779)/adenosine(1780) in 18S rRNA + 4 S-adenosyl-L-methionine = N(6)-dimethyladenosine(1779)/N(6)-dimethyladenosine(1780) in 18S rRNA + 4 S-adenosyl-L-homocysteine + 4 H(+)</text>
        <dbReference type="Rhea" id="RHEA:42780"/>
        <dbReference type="Rhea" id="RHEA-COMP:10234"/>
        <dbReference type="Rhea" id="RHEA-COMP:10236"/>
        <dbReference type="ChEBI" id="CHEBI:15378"/>
        <dbReference type="ChEBI" id="CHEBI:57856"/>
        <dbReference type="ChEBI" id="CHEBI:59789"/>
        <dbReference type="ChEBI" id="CHEBI:74411"/>
        <dbReference type="ChEBI" id="CHEBI:74493"/>
        <dbReference type="EC" id="2.1.1.183"/>
    </reaction>
</comment>
<evidence type="ECO:0000313" key="19">
    <source>
        <dbReference type="Proteomes" id="UP000757232"/>
    </source>
</evidence>
<comment type="caution">
    <text evidence="18">The sequence shown here is derived from an EMBL/GenBank/DDBJ whole genome shotgun (WGS) entry which is preliminary data.</text>
</comment>
<evidence type="ECO:0000256" key="7">
    <source>
        <dbReference type="ARBA" id="ARBA00022691"/>
    </source>
</evidence>
<accession>A0A9Q5N4G7</accession>
<keyword evidence="19" id="KW-1185">Reference proteome</keyword>
<feature type="domain" description="Ribosomal RNA adenine methylase transferase N-terminal" evidence="17">
    <location>
        <begin position="1"/>
        <end position="170"/>
    </location>
</feature>
<keyword evidence="5 15" id="KW-0489">Methyltransferase</keyword>
<keyword evidence="9 15" id="KW-0694">RNA-binding</keyword>
<dbReference type="InterPro" id="IPR001737">
    <property type="entry name" value="KsgA/Erm"/>
</dbReference>
<dbReference type="InterPro" id="IPR003817">
    <property type="entry name" value="PS_Dcarbxylase"/>
</dbReference>
<evidence type="ECO:0000256" key="3">
    <source>
        <dbReference type="ARBA" id="ARBA00015387"/>
    </source>
</evidence>
<dbReference type="Pfam" id="PF02666">
    <property type="entry name" value="PS_Dcarbxylase"/>
    <property type="match status" value="1"/>
</dbReference>
<sequence length="770" mass="85297">MPNSIVEKANLRPTDKVLEVGPGTGNLTVRILEKAKHVTAVEMDPRMAAELTKRVQGKPEQRKLEIMIGDFVKADLPYFDVCISNTPYQISSPLVFRLLSYRPLCRVAILMFQREFALRLVARPGTALWSRLSANVQLYAKVDHIMKVGKNNFRPPPQVESSVVRIVPLDPSPPVRFEEFDGLNRIIFGRRNKTIHATFMARGVVEMLEKNWRTWCSEQNIVIEDEIEMKTRIEKILEETGNTENRAAKMDVDDILKLLAAFHDIGVTAALYSAEVHKADQFNPLAIFVRDRIASTPIPALCLIPDTSPHSPTVTDVNASFSFSLFYISRLFASRTLNAFTPRLQSGIVEDGGLLVPAAVDSTNGGVRKSVSSSRSGPHQATNMHLAPSTAAPSVRSAAASTTALAPTSSGTSGTTSVAKHLLPPSYREQLRLADALKILVTRSGIPSCILVGETSLAISTNHTWLRPVLWKDALDKLFAAEHLGNFVLVRSTRQKIFEIMPLYTRIEGLIYDSTDRDVVRGQIASFINTYRIDLTELAQPDLTAYQTFNEFFSRKLRAKARLPASPMDPSVIVSAADCRLTVWPTWDSARKIWVKGRRFTLQNLVKSRTLARALGSRPSLAIFRLAPQDYHRFHSPVKGLLSSITHIPGEYYTVNPEAVNEDLDVFTANTRSIAVLQASIPAKSSMTELRVVPIVVVAVGALLVGSINWERKRGEIVEKGERLGYFKYGGSTVICIFPEGVIWDGDLVQSSEEGIEVLVKAGEKIGTFP</sequence>
<reference evidence="18" key="1">
    <citation type="submission" date="2016-06" db="EMBL/GenBank/DDBJ databases">
        <title>Draft Genome sequence of the fungus Inonotus baumii.</title>
        <authorList>
            <person name="Zhu H."/>
            <person name="Lin W."/>
        </authorList>
    </citation>
    <scope>NUCLEOTIDE SEQUENCE</scope>
    <source>
        <strain evidence="18">821</strain>
    </source>
</reference>
<keyword evidence="4" id="KW-0698">rRNA processing</keyword>
<organism evidence="18 19">
    <name type="scientific">Sanghuangporus baumii</name>
    <name type="common">Phellinus baumii</name>
    <dbReference type="NCBI Taxonomy" id="108892"/>
    <lineage>
        <taxon>Eukaryota</taxon>
        <taxon>Fungi</taxon>
        <taxon>Dikarya</taxon>
        <taxon>Basidiomycota</taxon>
        <taxon>Agaricomycotina</taxon>
        <taxon>Agaricomycetes</taxon>
        <taxon>Hymenochaetales</taxon>
        <taxon>Hymenochaetaceae</taxon>
        <taxon>Sanghuangporus</taxon>
    </lineage>
</organism>
<evidence type="ECO:0000256" key="5">
    <source>
        <dbReference type="ARBA" id="ARBA00022603"/>
    </source>
</evidence>
<feature type="compositionally biased region" description="Low complexity" evidence="16">
    <location>
        <begin position="365"/>
        <end position="377"/>
    </location>
</feature>
<dbReference type="PROSITE" id="PS51689">
    <property type="entry name" value="SAM_RNA_A_N6_MT"/>
    <property type="match status" value="1"/>
</dbReference>
<dbReference type="Gene3D" id="3.40.50.150">
    <property type="entry name" value="Vaccinia Virus protein VP39"/>
    <property type="match status" value="1"/>
</dbReference>
<evidence type="ECO:0000256" key="9">
    <source>
        <dbReference type="ARBA" id="ARBA00022884"/>
    </source>
</evidence>
<comment type="similarity">
    <text evidence="15">Belongs to the class I-like SAM-binding methyltransferase superfamily. rRNA adenine N(6)-methyltransferase family.</text>
</comment>
<proteinExistence type="inferred from homology"/>
<dbReference type="GO" id="GO:0052909">
    <property type="term" value="F:18S rRNA (adenine(1779)-N(6)/adenine(1780)-N(6))-dimethyltransferase activity"/>
    <property type="evidence" value="ECO:0007669"/>
    <property type="project" value="UniProtKB-EC"/>
</dbReference>
<dbReference type="GO" id="GO:0003723">
    <property type="term" value="F:RNA binding"/>
    <property type="evidence" value="ECO:0007669"/>
    <property type="project" value="UniProtKB-UniRule"/>
</dbReference>
<evidence type="ECO:0000256" key="6">
    <source>
        <dbReference type="ARBA" id="ARBA00022679"/>
    </source>
</evidence>
<keyword evidence="6 15" id="KW-0808">Transferase</keyword>
<feature type="binding site" evidence="15">
    <location>
        <position position="21"/>
    </location>
    <ligand>
        <name>S-adenosyl-L-methionine</name>
        <dbReference type="ChEBI" id="CHEBI:59789"/>
    </ligand>
</feature>
<evidence type="ECO:0000259" key="17">
    <source>
        <dbReference type="SMART" id="SM00650"/>
    </source>
</evidence>
<evidence type="ECO:0000256" key="14">
    <source>
        <dbReference type="ARBA" id="ARBA00049478"/>
    </source>
</evidence>
<dbReference type="EC" id="2.1.1.183" evidence="2"/>
<dbReference type="PANTHER" id="PTHR10067">
    <property type="entry name" value="PHOSPHATIDYLSERINE DECARBOXYLASE"/>
    <property type="match status" value="1"/>
</dbReference>
<keyword evidence="10" id="KW-0456">Lyase</keyword>
<dbReference type="Pfam" id="PF00398">
    <property type="entry name" value="RrnaAD"/>
    <property type="match status" value="1"/>
</dbReference>
<evidence type="ECO:0000256" key="1">
    <source>
        <dbReference type="ARBA" id="ARBA00002977"/>
    </source>
</evidence>
<dbReference type="InterPro" id="IPR020598">
    <property type="entry name" value="rRNA_Ade_methylase_Trfase_N"/>
</dbReference>
<comment type="caution">
    <text evidence="15">Lacks conserved residue(s) required for the propagation of feature annotation.</text>
</comment>
<dbReference type="AlphaFoldDB" id="A0A9Q5N4G7"/>
<evidence type="ECO:0000256" key="12">
    <source>
        <dbReference type="ARBA" id="ARBA00032445"/>
    </source>
</evidence>
<evidence type="ECO:0000256" key="2">
    <source>
        <dbReference type="ARBA" id="ARBA00012302"/>
    </source>
</evidence>
<keyword evidence="7 15" id="KW-0949">S-adenosyl-L-methionine</keyword>
<feature type="region of interest" description="Disordered" evidence="16">
    <location>
        <begin position="364"/>
        <end position="388"/>
    </location>
</feature>